<sequence length="291" mass="33710">MEPWVEKYRPSSFDTIVLEETNQLLFQKMLEQEYIPNMLFYGPPGTGKTTTILNLIQSFQEKKGEVNPGLVIHLNASDERGIDTIRSQIYSFVHTKPFFSKGKKFVILDEVDSMTKSAQQALSYLLHTPVTVSFCLICNYISKIEDTLQTLFIKIKFNALPIPMMLDFLETIVKKEGIAYTRAHLEGIQRMYGSDIRSMINYLQTNQYNPSLPIQTEVWETMYTLSLEETTSYLQQLSTLHNMDPKHLLKEYVYYLALHKSIPMGSLELAFHTSLSTEVMIRYLLYVIKLI</sequence>
<dbReference type="GO" id="GO:0005524">
    <property type="term" value="F:ATP binding"/>
    <property type="evidence" value="ECO:0007669"/>
    <property type="project" value="UniProtKB-KW"/>
</dbReference>
<dbReference type="Pfam" id="PF00004">
    <property type="entry name" value="AAA"/>
    <property type="match status" value="1"/>
</dbReference>
<dbReference type="InterPro" id="IPR050238">
    <property type="entry name" value="DNA_Rep/Repair_Clamp_Loader"/>
</dbReference>
<dbReference type="Gene3D" id="3.40.50.300">
    <property type="entry name" value="P-loop containing nucleotide triphosphate hydrolases"/>
    <property type="match status" value="1"/>
</dbReference>
<dbReference type="EMBL" id="MN740041">
    <property type="protein sequence ID" value="QHT85407.1"/>
    <property type="molecule type" value="Genomic_DNA"/>
</dbReference>
<dbReference type="InterPro" id="IPR027417">
    <property type="entry name" value="P-loop_NTPase"/>
</dbReference>
<keyword evidence="2" id="KW-0547">Nucleotide-binding</keyword>
<dbReference type="InterPro" id="IPR003593">
    <property type="entry name" value="AAA+_ATPase"/>
</dbReference>
<dbReference type="GO" id="GO:0006261">
    <property type="term" value="P:DNA-templated DNA replication"/>
    <property type="evidence" value="ECO:0007669"/>
    <property type="project" value="TreeGrafter"/>
</dbReference>
<dbReference type="PANTHER" id="PTHR11669">
    <property type="entry name" value="REPLICATION FACTOR C / DNA POLYMERASE III GAMMA-TAU SUBUNIT"/>
    <property type="match status" value="1"/>
</dbReference>
<dbReference type="SMART" id="SM00382">
    <property type="entry name" value="AAA"/>
    <property type="match status" value="1"/>
</dbReference>
<dbReference type="PANTHER" id="PTHR11669:SF20">
    <property type="entry name" value="REPLICATION FACTOR C SUBUNIT 4"/>
    <property type="match status" value="1"/>
</dbReference>
<organism evidence="5">
    <name type="scientific">viral metagenome</name>
    <dbReference type="NCBI Taxonomy" id="1070528"/>
    <lineage>
        <taxon>unclassified sequences</taxon>
        <taxon>metagenomes</taxon>
        <taxon>organismal metagenomes</taxon>
    </lineage>
</organism>
<dbReference type="AlphaFoldDB" id="A0A6C0HZ26"/>
<accession>A0A6C0HZ26</accession>
<name>A0A6C0HZ26_9ZZZZ</name>
<dbReference type="Gene3D" id="1.10.8.60">
    <property type="match status" value="1"/>
</dbReference>
<feature type="domain" description="AAA+ ATPase" evidence="4">
    <location>
        <begin position="34"/>
        <end position="156"/>
    </location>
</feature>
<keyword evidence="1" id="KW-0235">DNA replication</keyword>
<dbReference type="GO" id="GO:0005663">
    <property type="term" value="C:DNA replication factor C complex"/>
    <property type="evidence" value="ECO:0007669"/>
    <property type="project" value="TreeGrafter"/>
</dbReference>
<evidence type="ECO:0000259" key="4">
    <source>
        <dbReference type="SMART" id="SM00382"/>
    </source>
</evidence>
<protein>
    <recommendedName>
        <fullName evidence="4">AAA+ ATPase domain-containing protein</fullName>
    </recommendedName>
</protein>
<dbReference type="GO" id="GO:0016887">
    <property type="term" value="F:ATP hydrolysis activity"/>
    <property type="evidence" value="ECO:0007669"/>
    <property type="project" value="InterPro"/>
</dbReference>
<keyword evidence="3" id="KW-0067">ATP-binding</keyword>
<dbReference type="InterPro" id="IPR003959">
    <property type="entry name" value="ATPase_AAA_core"/>
</dbReference>
<evidence type="ECO:0000256" key="2">
    <source>
        <dbReference type="ARBA" id="ARBA00022741"/>
    </source>
</evidence>
<proteinExistence type="predicted"/>
<dbReference type="GO" id="GO:0006281">
    <property type="term" value="P:DNA repair"/>
    <property type="evidence" value="ECO:0007669"/>
    <property type="project" value="TreeGrafter"/>
</dbReference>
<dbReference type="GO" id="GO:0005634">
    <property type="term" value="C:nucleus"/>
    <property type="evidence" value="ECO:0007669"/>
    <property type="project" value="TreeGrafter"/>
</dbReference>
<reference evidence="5" key="1">
    <citation type="journal article" date="2020" name="Nature">
        <title>Giant virus diversity and host interactions through global metagenomics.</title>
        <authorList>
            <person name="Schulz F."/>
            <person name="Roux S."/>
            <person name="Paez-Espino D."/>
            <person name="Jungbluth S."/>
            <person name="Walsh D.A."/>
            <person name="Denef V.J."/>
            <person name="McMahon K.D."/>
            <person name="Konstantinidis K.T."/>
            <person name="Eloe-Fadrosh E.A."/>
            <person name="Kyrpides N.C."/>
            <person name="Woyke T."/>
        </authorList>
    </citation>
    <scope>NUCLEOTIDE SEQUENCE</scope>
    <source>
        <strain evidence="5">GVMAG-M-3300023184-17</strain>
    </source>
</reference>
<evidence type="ECO:0000256" key="3">
    <source>
        <dbReference type="ARBA" id="ARBA00022840"/>
    </source>
</evidence>
<dbReference type="CDD" id="cd00009">
    <property type="entry name" value="AAA"/>
    <property type="match status" value="1"/>
</dbReference>
<evidence type="ECO:0000313" key="5">
    <source>
        <dbReference type="EMBL" id="QHT85407.1"/>
    </source>
</evidence>
<dbReference type="GO" id="GO:0003689">
    <property type="term" value="F:DNA clamp loader activity"/>
    <property type="evidence" value="ECO:0007669"/>
    <property type="project" value="TreeGrafter"/>
</dbReference>
<dbReference type="SUPFAM" id="SSF52540">
    <property type="entry name" value="P-loop containing nucleoside triphosphate hydrolases"/>
    <property type="match status" value="1"/>
</dbReference>
<evidence type="ECO:0000256" key="1">
    <source>
        <dbReference type="ARBA" id="ARBA00022705"/>
    </source>
</evidence>